<dbReference type="Proteomes" id="UP000315440">
    <property type="component" value="Unassembled WGS sequence"/>
</dbReference>
<dbReference type="OrthoDB" id="1177764at2"/>
<accession>A0A5C5ZMQ0</accession>
<dbReference type="EMBL" id="SJPQ01000002">
    <property type="protein sequence ID" value="TWT88257.1"/>
    <property type="molecule type" value="Genomic_DNA"/>
</dbReference>
<keyword evidence="3" id="KW-1185">Reference proteome</keyword>
<dbReference type="InterPro" id="IPR004360">
    <property type="entry name" value="Glyas_Fos-R_dOase_dom"/>
</dbReference>
<gene>
    <name evidence="2" type="ORF">Mal64_17360</name>
</gene>
<dbReference type="Gene3D" id="3.10.180.10">
    <property type="entry name" value="2,3-Dihydroxybiphenyl 1,2-Dioxygenase, domain 1"/>
    <property type="match status" value="1"/>
</dbReference>
<comment type="caution">
    <text evidence="2">The sequence shown here is derived from an EMBL/GenBank/DDBJ whole genome shotgun (WGS) entry which is preliminary data.</text>
</comment>
<feature type="domain" description="VOC" evidence="1">
    <location>
        <begin position="2"/>
        <end position="123"/>
    </location>
</feature>
<dbReference type="PROSITE" id="PS51819">
    <property type="entry name" value="VOC"/>
    <property type="match status" value="1"/>
</dbReference>
<name>A0A5C5ZMQ0_9BACT</name>
<evidence type="ECO:0000259" key="1">
    <source>
        <dbReference type="PROSITE" id="PS51819"/>
    </source>
</evidence>
<dbReference type="SUPFAM" id="SSF54593">
    <property type="entry name" value="Glyoxalase/Bleomycin resistance protein/Dihydroxybiphenyl dioxygenase"/>
    <property type="match status" value="1"/>
</dbReference>
<evidence type="ECO:0000313" key="3">
    <source>
        <dbReference type="Proteomes" id="UP000315440"/>
    </source>
</evidence>
<proteinExistence type="predicted"/>
<dbReference type="AlphaFoldDB" id="A0A5C5ZMQ0"/>
<organism evidence="2 3">
    <name type="scientific">Pseudobythopirellula maris</name>
    <dbReference type="NCBI Taxonomy" id="2527991"/>
    <lineage>
        <taxon>Bacteria</taxon>
        <taxon>Pseudomonadati</taxon>
        <taxon>Planctomycetota</taxon>
        <taxon>Planctomycetia</taxon>
        <taxon>Pirellulales</taxon>
        <taxon>Lacipirellulaceae</taxon>
        <taxon>Pseudobythopirellula</taxon>
    </lineage>
</organism>
<dbReference type="Pfam" id="PF00903">
    <property type="entry name" value="Glyoxalase"/>
    <property type="match status" value="1"/>
</dbReference>
<dbReference type="RefSeq" id="WP_146399162.1">
    <property type="nucleotide sequence ID" value="NZ_SJPQ01000002.1"/>
</dbReference>
<dbReference type="CDD" id="cd06587">
    <property type="entry name" value="VOC"/>
    <property type="match status" value="1"/>
</dbReference>
<reference evidence="2 3" key="1">
    <citation type="submission" date="2019-02" db="EMBL/GenBank/DDBJ databases">
        <title>Deep-cultivation of Planctomycetes and their phenomic and genomic characterization uncovers novel biology.</title>
        <authorList>
            <person name="Wiegand S."/>
            <person name="Jogler M."/>
            <person name="Boedeker C."/>
            <person name="Pinto D."/>
            <person name="Vollmers J."/>
            <person name="Rivas-Marin E."/>
            <person name="Kohn T."/>
            <person name="Peeters S.H."/>
            <person name="Heuer A."/>
            <person name="Rast P."/>
            <person name="Oberbeckmann S."/>
            <person name="Bunk B."/>
            <person name="Jeske O."/>
            <person name="Meyerdierks A."/>
            <person name="Storesund J.E."/>
            <person name="Kallscheuer N."/>
            <person name="Luecker S."/>
            <person name="Lage O.M."/>
            <person name="Pohl T."/>
            <person name="Merkel B.J."/>
            <person name="Hornburger P."/>
            <person name="Mueller R.-W."/>
            <person name="Bruemmer F."/>
            <person name="Labrenz M."/>
            <person name="Spormann A.M."/>
            <person name="Op Den Camp H."/>
            <person name="Overmann J."/>
            <person name="Amann R."/>
            <person name="Jetten M.S.M."/>
            <person name="Mascher T."/>
            <person name="Medema M.H."/>
            <person name="Devos D.P."/>
            <person name="Kaster A.-K."/>
            <person name="Ovreas L."/>
            <person name="Rohde M."/>
            <person name="Galperin M.Y."/>
            <person name="Jogler C."/>
        </authorList>
    </citation>
    <scope>NUCLEOTIDE SEQUENCE [LARGE SCALE GENOMIC DNA]</scope>
    <source>
        <strain evidence="2 3">Mal64</strain>
    </source>
</reference>
<sequence>MKIEHVAYQVPDPAALGEWYCEHLGFTVARSQDAPVPCRFLADETGAVMIEVYNNPKVTTPDYAAMDPLATHLAFVCEDLGATVERLVAAGATVALPHESLPSGDEVAMLRDPWGMAIQLCCRAEPMV</sequence>
<dbReference type="InterPro" id="IPR029068">
    <property type="entry name" value="Glyas_Bleomycin-R_OHBP_Dase"/>
</dbReference>
<dbReference type="InterPro" id="IPR037523">
    <property type="entry name" value="VOC_core"/>
</dbReference>
<evidence type="ECO:0000313" key="2">
    <source>
        <dbReference type="EMBL" id="TWT88257.1"/>
    </source>
</evidence>
<protein>
    <submittedName>
        <fullName evidence="2">Glyoxalase-like domain protein</fullName>
    </submittedName>
</protein>